<reference evidence="2" key="1">
    <citation type="submission" date="2005-09" db="EMBL/GenBank/DDBJ databases">
        <title>Annotation of the Aspergillus terreus NIH2624 genome.</title>
        <authorList>
            <person name="Birren B.W."/>
            <person name="Lander E.S."/>
            <person name="Galagan J.E."/>
            <person name="Nusbaum C."/>
            <person name="Devon K."/>
            <person name="Henn M."/>
            <person name="Ma L.-J."/>
            <person name="Jaffe D.B."/>
            <person name="Butler J."/>
            <person name="Alvarez P."/>
            <person name="Gnerre S."/>
            <person name="Grabherr M."/>
            <person name="Kleber M."/>
            <person name="Mauceli E.W."/>
            <person name="Brockman W."/>
            <person name="Rounsley S."/>
            <person name="Young S.K."/>
            <person name="LaButti K."/>
            <person name="Pushparaj V."/>
            <person name="DeCaprio D."/>
            <person name="Crawford M."/>
            <person name="Koehrsen M."/>
            <person name="Engels R."/>
            <person name="Montgomery P."/>
            <person name="Pearson M."/>
            <person name="Howarth C."/>
            <person name="Larson L."/>
            <person name="Luoma S."/>
            <person name="White J."/>
            <person name="Alvarado L."/>
            <person name="Kodira C.D."/>
            <person name="Zeng Q."/>
            <person name="Oleary S."/>
            <person name="Yandava C."/>
            <person name="Denning D.W."/>
            <person name="Nierman W.C."/>
            <person name="Milne T."/>
            <person name="Madden K."/>
        </authorList>
    </citation>
    <scope>NUCLEOTIDE SEQUENCE [LARGE SCALE GENOMIC DNA]</scope>
    <source>
        <strain evidence="2">NIH 2624 / FGSC A1156</strain>
    </source>
</reference>
<evidence type="ECO:0008006" key="3">
    <source>
        <dbReference type="Google" id="ProtNLM"/>
    </source>
</evidence>
<dbReference type="eggNOG" id="KOG1202">
    <property type="taxonomic scope" value="Eukaryota"/>
</dbReference>
<dbReference type="GeneID" id="4353269"/>
<dbReference type="Gene3D" id="3.30.559.30">
    <property type="entry name" value="Nonribosomal peptide synthetase, condensation domain"/>
    <property type="match status" value="1"/>
</dbReference>
<evidence type="ECO:0000313" key="2">
    <source>
        <dbReference type="Proteomes" id="UP000007963"/>
    </source>
</evidence>
<gene>
    <name evidence="1" type="ORF">ATEG_08345</name>
</gene>
<dbReference type="AlphaFoldDB" id="Q0CD89"/>
<evidence type="ECO:0000313" key="1">
    <source>
        <dbReference type="EMBL" id="EAU31518.1"/>
    </source>
</evidence>
<accession>Q0CD89</accession>
<protein>
    <recommendedName>
        <fullName evidence="3">Condensation domain-containing protein</fullName>
    </recommendedName>
</protein>
<dbReference type="STRING" id="341663.Q0CD89"/>
<dbReference type="EMBL" id="CH476605">
    <property type="protein sequence ID" value="EAU31518.1"/>
    <property type="molecule type" value="Genomic_DNA"/>
</dbReference>
<organism evidence="1 2">
    <name type="scientific">Aspergillus terreus (strain NIH 2624 / FGSC A1156)</name>
    <dbReference type="NCBI Taxonomy" id="341663"/>
    <lineage>
        <taxon>Eukaryota</taxon>
        <taxon>Fungi</taxon>
        <taxon>Dikarya</taxon>
        <taxon>Ascomycota</taxon>
        <taxon>Pezizomycotina</taxon>
        <taxon>Eurotiomycetes</taxon>
        <taxon>Eurotiomycetidae</taxon>
        <taxon>Eurotiales</taxon>
        <taxon>Aspergillaceae</taxon>
        <taxon>Aspergillus</taxon>
        <taxon>Aspergillus subgen. Circumdati</taxon>
    </lineage>
</organism>
<dbReference type="RefSeq" id="XP_001216966.1">
    <property type="nucleotide sequence ID" value="XM_001216966.1"/>
</dbReference>
<dbReference type="OrthoDB" id="4444247at2759"/>
<name>Q0CD89_ASPTN</name>
<dbReference type="Proteomes" id="UP000007963">
    <property type="component" value="Unassembled WGS sequence"/>
</dbReference>
<sequence>MASALEYYRAVIPHDLKPISLLPFAKSQVRPPLDRYSTHDVQFQIQPPLASKLKHLARRHRSTSFHLYLAALQALIFRMLPETNEFFIGIADANKLDKDFMNSVGMLFNLLPLRFDRPEPSLSEEQWHAARIGYDMGLEITENPTGESNLTLKMQDALYSQASAQLFLRSFVNLLEEVAKGVDMTIESLPTWPQSDIDHALDVGRGTDMNLEWPGTISHRVDQMIQEHATDIAPVLDIADRIVANVASHKMRRRGVSEIYMYCAMLVLCVPLLQTSRCMRARWLVPRSLKLSQ</sequence>
<dbReference type="VEuPathDB" id="FungiDB:ATEG_08345"/>
<dbReference type="SUPFAM" id="SSF52777">
    <property type="entry name" value="CoA-dependent acyltransferases"/>
    <property type="match status" value="1"/>
</dbReference>
<dbReference type="HOGENOM" id="CLU_949885_0_0_1"/>
<proteinExistence type="predicted"/>